<gene>
    <name evidence="1" type="ORF">AcdelDRAFT_3137</name>
</gene>
<protein>
    <submittedName>
        <fullName evidence="1">Uncharacterized protein</fullName>
    </submittedName>
</protein>
<dbReference type="EMBL" id="ACQT01000141">
    <property type="protein sequence ID" value="EER59291.1"/>
    <property type="molecule type" value="Genomic_DNA"/>
</dbReference>
<keyword evidence="2" id="KW-1185">Reference proteome</keyword>
<organism evidence="1 2">
    <name type="scientific">Acidovorax delafieldii 2AN</name>
    <dbReference type="NCBI Taxonomy" id="573060"/>
    <lineage>
        <taxon>Bacteria</taxon>
        <taxon>Pseudomonadati</taxon>
        <taxon>Pseudomonadota</taxon>
        <taxon>Betaproteobacteria</taxon>
        <taxon>Burkholderiales</taxon>
        <taxon>Comamonadaceae</taxon>
        <taxon>Acidovorax</taxon>
    </lineage>
</organism>
<accession>C5T8A7</accession>
<evidence type="ECO:0000313" key="2">
    <source>
        <dbReference type="Proteomes" id="UP000003856"/>
    </source>
</evidence>
<comment type="caution">
    <text evidence="1">The sequence shown here is derived from an EMBL/GenBank/DDBJ whole genome shotgun (WGS) entry which is preliminary data.</text>
</comment>
<proteinExistence type="predicted"/>
<name>C5T8A7_ACIDE</name>
<reference evidence="1 2" key="1">
    <citation type="submission" date="2009-05" db="EMBL/GenBank/DDBJ databases">
        <title>The draft genome of Acidovorax delafieldii 2AN.</title>
        <authorList>
            <consortium name="US DOE Joint Genome Institute (JGI-PGF)"/>
            <person name="Lucas S."/>
            <person name="Copeland A."/>
            <person name="Lapidus A."/>
            <person name="Glavina del Rio T."/>
            <person name="Tice H."/>
            <person name="Bruce D."/>
            <person name="Goodwin L."/>
            <person name="Pitluck S."/>
            <person name="Larimer F."/>
            <person name="Land M.L."/>
            <person name="Hauser L."/>
            <person name="Shelobolina E.S."/>
            <person name="Picardal F."/>
            <person name="Roden E."/>
            <person name="Emerson D."/>
        </authorList>
    </citation>
    <scope>NUCLEOTIDE SEQUENCE [LARGE SCALE GENOMIC DNA]</scope>
    <source>
        <strain evidence="1 2">2AN</strain>
    </source>
</reference>
<evidence type="ECO:0000313" key="1">
    <source>
        <dbReference type="EMBL" id="EER59291.1"/>
    </source>
</evidence>
<dbReference type="Proteomes" id="UP000003856">
    <property type="component" value="Unassembled WGS sequence"/>
</dbReference>
<sequence>MAADMVSRSRISPIRITSGAWRSAFFSAVCSDCVSLPISRWFTMDFLLRNWYSTGSSIVRMWPVSWLLRLSIIDASVVLLPEPVAPTTRIRPRFSRIRSPRMGGRFRVAKSGICCVMKRITTA</sequence>
<dbReference type="AlphaFoldDB" id="C5T8A7"/>